<proteinExistence type="inferred from homology"/>
<sequence length="130" mass="15413">MSLMIIFTICLSSFLILFSYLLSHKTNYPGQFGIVNDEGERKSQYECGLETFEEEIGIETRERFYLKFYIIGILFLIFDLETLLLFPISLLFYTPYNSLSSNTETIYIVFLIFIFILLLGLFYEFRKKIL</sequence>
<evidence type="ECO:0000256" key="4">
    <source>
        <dbReference type="ARBA" id="ARBA00022448"/>
    </source>
</evidence>
<dbReference type="Pfam" id="PF00507">
    <property type="entry name" value="Oxidored_q4"/>
    <property type="match status" value="1"/>
</dbReference>
<dbReference type="STRING" id="1246581.A0A2H9TR28"/>
<keyword evidence="6 9" id="KW-1133">Transmembrane helix</keyword>
<evidence type="ECO:0000256" key="7">
    <source>
        <dbReference type="ARBA" id="ARBA00023136"/>
    </source>
</evidence>
<keyword evidence="9" id="KW-0520">NAD</keyword>
<accession>A0A2H9TR28</accession>
<dbReference type="InterPro" id="IPR000440">
    <property type="entry name" value="NADH_UbQ/plastoQ_OxRdtase_su3"/>
</dbReference>
<evidence type="ECO:0000256" key="3">
    <source>
        <dbReference type="ARBA" id="ARBA00021007"/>
    </source>
</evidence>
<keyword evidence="5 9" id="KW-0812">Transmembrane</keyword>
<comment type="subcellular location">
    <subcellularLocation>
        <location evidence="1">Membrane</location>
    </subcellularLocation>
    <subcellularLocation>
        <location evidence="9">Mitochondrion membrane</location>
        <topology evidence="9">Multi-pass membrane protein</topology>
    </subcellularLocation>
</comment>
<keyword evidence="9" id="KW-0830">Ubiquinone</keyword>
<feature type="transmembrane region" description="Helical" evidence="9">
    <location>
        <begin position="68"/>
        <end position="93"/>
    </location>
</feature>
<comment type="caution">
    <text evidence="10">The sequence shown here is derived from an EMBL/GenBank/DDBJ whole genome shotgun (WGS) entry which is preliminary data.</text>
</comment>
<keyword evidence="4 9" id="KW-0813">Transport</keyword>
<keyword evidence="9 10" id="KW-0496">Mitochondrion</keyword>
<evidence type="ECO:0000256" key="9">
    <source>
        <dbReference type="RuleBase" id="RU003640"/>
    </source>
</evidence>
<name>A0A2H9TR28_9FUNG</name>
<dbReference type="PANTHER" id="PTHR11058">
    <property type="entry name" value="NADH-UBIQUINONE OXIDOREDUCTASE CHAIN 3"/>
    <property type="match status" value="1"/>
</dbReference>
<evidence type="ECO:0000256" key="8">
    <source>
        <dbReference type="ARBA" id="ARBA00049551"/>
    </source>
</evidence>
<feature type="transmembrane region" description="Helical" evidence="9">
    <location>
        <begin position="105"/>
        <end position="125"/>
    </location>
</feature>
<comment type="function">
    <text evidence="9">Core subunit of the mitochondrial membrane respiratory chain NADH dehydrogenase (Complex I) which catalyzes electron transfer from NADH through the respiratory chain, using ubiquinone as an electron acceptor. Essential for the catalytic activity of complex I.</text>
</comment>
<gene>
    <name evidence="10" type="ORF">PSACC_nad3</name>
</gene>
<geneLocation type="mitochondrion" evidence="10"/>
<dbReference type="InterPro" id="IPR038430">
    <property type="entry name" value="NDAH_ubi_oxred_su3_sf"/>
</dbReference>
<dbReference type="Proteomes" id="UP000240830">
    <property type="component" value="Mitochondrion MT"/>
</dbReference>
<reference evidence="10 11" key="1">
    <citation type="submission" date="2016-10" db="EMBL/GenBank/DDBJ databases">
        <title>The genome of Paramicrosporidium saccamoebae is the missing link in understanding Cryptomycota and Microsporidia evolution.</title>
        <authorList>
            <person name="Quandt C.A."/>
            <person name="Beaudet D."/>
            <person name="Corsaro D."/>
            <person name="Michel R."/>
            <person name="Corradi N."/>
            <person name="James T."/>
        </authorList>
    </citation>
    <scope>NUCLEOTIDE SEQUENCE [LARGE SCALE GENOMIC DNA]</scope>
    <source>
        <strain evidence="10 11">KSL3</strain>
    </source>
</reference>
<comment type="catalytic activity">
    <reaction evidence="8 9">
        <text>a ubiquinone + NADH + 5 H(+)(in) = a ubiquinol + NAD(+) + 4 H(+)(out)</text>
        <dbReference type="Rhea" id="RHEA:29091"/>
        <dbReference type="Rhea" id="RHEA-COMP:9565"/>
        <dbReference type="Rhea" id="RHEA-COMP:9566"/>
        <dbReference type="ChEBI" id="CHEBI:15378"/>
        <dbReference type="ChEBI" id="CHEBI:16389"/>
        <dbReference type="ChEBI" id="CHEBI:17976"/>
        <dbReference type="ChEBI" id="CHEBI:57540"/>
        <dbReference type="ChEBI" id="CHEBI:57945"/>
        <dbReference type="EC" id="7.1.1.2"/>
    </reaction>
</comment>
<keyword evidence="11" id="KW-1185">Reference proteome</keyword>
<dbReference type="GO" id="GO:0008137">
    <property type="term" value="F:NADH dehydrogenase (ubiquinone) activity"/>
    <property type="evidence" value="ECO:0007669"/>
    <property type="project" value="UniProtKB-UniRule"/>
</dbReference>
<keyword evidence="7 9" id="KW-0472">Membrane</keyword>
<keyword evidence="9" id="KW-0679">Respiratory chain</keyword>
<feature type="transmembrane region" description="Helical" evidence="9">
    <location>
        <begin position="6"/>
        <end position="23"/>
    </location>
</feature>
<dbReference type="GO" id="GO:0031966">
    <property type="term" value="C:mitochondrial membrane"/>
    <property type="evidence" value="ECO:0007669"/>
    <property type="project" value="UniProtKB-SubCell"/>
</dbReference>
<evidence type="ECO:0000313" key="10">
    <source>
        <dbReference type="EMBL" id="PJF20194.1"/>
    </source>
</evidence>
<evidence type="ECO:0000313" key="11">
    <source>
        <dbReference type="Proteomes" id="UP000240830"/>
    </source>
</evidence>
<evidence type="ECO:0000256" key="1">
    <source>
        <dbReference type="ARBA" id="ARBA00004370"/>
    </source>
</evidence>
<dbReference type="AlphaFoldDB" id="A0A2H9TR28"/>
<dbReference type="Gene3D" id="1.20.58.1610">
    <property type="entry name" value="NADH:ubiquinone/plastoquinone oxidoreductase, chain 3"/>
    <property type="match status" value="1"/>
</dbReference>
<keyword evidence="9" id="KW-0249">Electron transport</keyword>
<evidence type="ECO:0000256" key="6">
    <source>
        <dbReference type="ARBA" id="ARBA00022989"/>
    </source>
</evidence>
<keyword evidence="9" id="KW-1278">Translocase</keyword>
<dbReference type="GO" id="GO:0030964">
    <property type="term" value="C:NADH dehydrogenase complex"/>
    <property type="evidence" value="ECO:0007669"/>
    <property type="project" value="TreeGrafter"/>
</dbReference>
<dbReference type="EMBL" id="MTSL01000001">
    <property type="protein sequence ID" value="PJF20194.1"/>
    <property type="molecule type" value="Genomic_DNA"/>
</dbReference>
<evidence type="ECO:0000256" key="2">
    <source>
        <dbReference type="ARBA" id="ARBA00008472"/>
    </source>
</evidence>
<dbReference type="EC" id="7.1.1.2" evidence="9"/>
<dbReference type="PANTHER" id="PTHR11058:SF9">
    <property type="entry name" value="NADH-UBIQUINONE OXIDOREDUCTASE CHAIN 3"/>
    <property type="match status" value="1"/>
</dbReference>
<evidence type="ECO:0000256" key="5">
    <source>
        <dbReference type="ARBA" id="ARBA00022692"/>
    </source>
</evidence>
<protein>
    <recommendedName>
        <fullName evidence="3 9">NADH-ubiquinone oxidoreductase chain 3</fullName>
        <ecNumber evidence="9">7.1.1.2</ecNumber>
    </recommendedName>
</protein>
<organism evidence="10 11">
    <name type="scientific">Paramicrosporidium saccamoebae</name>
    <dbReference type="NCBI Taxonomy" id="1246581"/>
    <lineage>
        <taxon>Eukaryota</taxon>
        <taxon>Fungi</taxon>
        <taxon>Fungi incertae sedis</taxon>
        <taxon>Cryptomycota</taxon>
        <taxon>Cryptomycota incertae sedis</taxon>
        <taxon>Paramicrosporidium</taxon>
    </lineage>
</organism>
<comment type="similarity">
    <text evidence="2 9">Belongs to the complex I subunit 3 family.</text>
</comment>